<keyword evidence="1" id="KW-1133">Transmembrane helix</keyword>
<feature type="transmembrane region" description="Helical" evidence="1">
    <location>
        <begin position="31"/>
        <end position="56"/>
    </location>
</feature>
<protein>
    <submittedName>
        <fullName evidence="2">ABC transporter permease</fullName>
    </submittedName>
</protein>
<keyword evidence="1" id="KW-0812">Transmembrane</keyword>
<sequence>MVSWFGMDSKDATTQTNKGQKMLPGIFESRIANIAVYVVAAVVVALMVVGIAYYAFGGYVSIAIAVT</sequence>
<keyword evidence="1" id="KW-0472">Membrane</keyword>
<evidence type="ECO:0000313" key="2">
    <source>
        <dbReference type="WBParaSite" id="MCU_014080-RA"/>
    </source>
</evidence>
<name>A0A5K3G6Q7_MESCO</name>
<organism evidence="2">
    <name type="scientific">Mesocestoides corti</name>
    <name type="common">Flatworm</name>
    <dbReference type="NCBI Taxonomy" id="53468"/>
    <lineage>
        <taxon>Eukaryota</taxon>
        <taxon>Metazoa</taxon>
        <taxon>Spiralia</taxon>
        <taxon>Lophotrochozoa</taxon>
        <taxon>Platyhelminthes</taxon>
        <taxon>Cestoda</taxon>
        <taxon>Eucestoda</taxon>
        <taxon>Cyclophyllidea</taxon>
        <taxon>Mesocestoididae</taxon>
        <taxon>Mesocestoides</taxon>
    </lineage>
</organism>
<evidence type="ECO:0000256" key="1">
    <source>
        <dbReference type="SAM" id="Phobius"/>
    </source>
</evidence>
<accession>A0A5K3G6Q7</accession>
<reference evidence="2" key="1">
    <citation type="submission" date="2019-11" db="UniProtKB">
        <authorList>
            <consortium name="WormBaseParasite"/>
        </authorList>
    </citation>
    <scope>IDENTIFICATION</scope>
</reference>
<dbReference type="WBParaSite" id="MCU_014080-RA">
    <property type="protein sequence ID" value="MCU_014080-RA"/>
    <property type="gene ID" value="MCU_014080"/>
</dbReference>
<proteinExistence type="predicted"/>
<dbReference type="AlphaFoldDB" id="A0A5K3G6Q7"/>